<evidence type="ECO:0000313" key="1">
    <source>
        <dbReference type="EMBL" id="GGF04728.1"/>
    </source>
</evidence>
<protein>
    <submittedName>
        <fullName evidence="1">Uncharacterized protein</fullName>
    </submittedName>
</protein>
<name>A0A8J3E388_9PROT</name>
<evidence type="ECO:0000313" key="2">
    <source>
        <dbReference type="Proteomes" id="UP000646365"/>
    </source>
</evidence>
<dbReference type="RefSeq" id="WP_189042720.1">
    <property type="nucleotide sequence ID" value="NZ_BMJQ01000002.1"/>
</dbReference>
<dbReference type="Proteomes" id="UP000646365">
    <property type="component" value="Unassembled WGS sequence"/>
</dbReference>
<gene>
    <name evidence="1" type="ORF">GCM10011611_07660</name>
</gene>
<reference evidence="1" key="2">
    <citation type="submission" date="2020-09" db="EMBL/GenBank/DDBJ databases">
        <authorList>
            <person name="Sun Q."/>
            <person name="Zhou Y."/>
        </authorList>
    </citation>
    <scope>NUCLEOTIDE SEQUENCE</scope>
    <source>
        <strain evidence="1">CGMCC 1.15725</strain>
    </source>
</reference>
<dbReference type="EMBL" id="BMJQ01000002">
    <property type="protein sequence ID" value="GGF04728.1"/>
    <property type="molecule type" value="Genomic_DNA"/>
</dbReference>
<sequence>MGPTGAYGHRLGRYFGLDAAPSLVTSGPRRRRFAVTRLCCGRDQLGLKQTIPAEDAFIVILHLAAIGHLELWRHGHPVSAGTYAPGSISIANLMDDFAVSIGGPLDCLSFYMPRPLFDALADEAGAPRLEALQCAPGHEDPIIEQIGAALLPLLASPETVAPGFLEHIALATTVHVAHTYGNLRLDAYAPFLRWDRKLH</sequence>
<reference evidence="1" key="1">
    <citation type="journal article" date="2014" name="Int. J. Syst. Evol. Microbiol.">
        <title>Complete genome sequence of Corynebacterium casei LMG S-19264T (=DSM 44701T), isolated from a smear-ripened cheese.</title>
        <authorList>
            <consortium name="US DOE Joint Genome Institute (JGI-PGF)"/>
            <person name="Walter F."/>
            <person name="Albersmeier A."/>
            <person name="Kalinowski J."/>
            <person name="Ruckert C."/>
        </authorList>
    </citation>
    <scope>NUCLEOTIDE SEQUENCE</scope>
    <source>
        <strain evidence="1">CGMCC 1.15725</strain>
    </source>
</reference>
<dbReference type="AlphaFoldDB" id="A0A8J3E388"/>
<organism evidence="1 2">
    <name type="scientific">Aliidongia dinghuensis</name>
    <dbReference type="NCBI Taxonomy" id="1867774"/>
    <lineage>
        <taxon>Bacteria</taxon>
        <taxon>Pseudomonadati</taxon>
        <taxon>Pseudomonadota</taxon>
        <taxon>Alphaproteobacteria</taxon>
        <taxon>Rhodospirillales</taxon>
        <taxon>Dongiaceae</taxon>
        <taxon>Aliidongia</taxon>
    </lineage>
</organism>
<proteinExistence type="predicted"/>
<accession>A0A8J3E388</accession>
<comment type="caution">
    <text evidence="1">The sequence shown here is derived from an EMBL/GenBank/DDBJ whole genome shotgun (WGS) entry which is preliminary data.</text>
</comment>
<keyword evidence="2" id="KW-1185">Reference proteome</keyword>